<evidence type="ECO:0000313" key="3">
    <source>
        <dbReference type="Proteomes" id="UP000093044"/>
    </source>
</evidence>
<reference evidence="2" key="1">
    <citation type="submission" date="2016-08" db="EMBL/GenBank/DDBJ databases">
        <title>Complete genome of Cloacibacillus porcorum.</title>
        <authorList>
            <person name="Looft T."/>
            <person name="Bayles D.O."/>
            <person name="Alt D.P."/>
        </authorList>
    </citation>
    <scope>NUCLEOTIDE SEQUENCE [LARGE SCALE GENOMIC DNA]</scope>
    <source>
        <strain evidence="2">CL-84</strain>
    </source>
</reference>
<dbReference type="AlphaFoldDB" id="A0A1B2I3S7"/>
<dbReference type="Proteomes" id="UP000093044">
    <property type="component" value="Chromosome"/>
</dbReference>
<dbReference type="EMBL" id="CP016757">
    <property type="protein sequence ID" value="ANZ44624.1"/>
    <property type="molecule type" value="Genomic_DNA"/>
</dbReference>
<proteinExistence type="predicted"/>
<evidence type="ECO:0000313" key="2">
    <source>
        <dbReference type="EMBL" id="ANZ44624.1"/>
    </source>
</evidence>
<keyword evidence="1" id="KW-0472">Membrane</keyword>
<dbReference type="STRING" id="1197717.BED41_05685"/>
<evidence type="ECO:0000256" key="1">
    <source>
        <dbReference type="SAM" id="Phobius"/>
    </source>
</evidence>
<gene>
    <name evidence="2" type="ORF">BED41_05685</name>
</gene>
<dbReference type="GeneID" id="83057343"/>
<accession>A0A1B2I3S7</accession>
<sequence length="112" mass="13155">MTEQNSQENDKKPMFTINEEGYLIFDEEVMKEMMRELQQPIKKEITERYSKVIFKTIAVVLLPIIMAAVISGWAAVAYYNNSVNTSISEKHYQMQEQIHQLEKQIIVLQQTK</sequence>
<dbReference type="RefSeq" id="WP_066743937.1">
    <property type="nucleotide sequence ID" value="NZ_CP016757.1"/>
</dbReference>
<dbReference type="KEGG" id="cpor:BED41_05685"/>
<organism evidence="2 3">
    <name type="scientific">Cloacibacillus porcorum</name>
    <dbReference type="NCBI Taxonomy" id="1197717"/>
    <lineage>
        <taxon>Bacteria</taxon>
        <taxon>Thermotogati</taxon>
        <taxon>Synergistota</taxon>
        <taxon>Synergistia</taxon>
        <taxon>Synergistales</taxon>
        <taxon>Synergistaceae</taxon>
        <taxon>Cloacibacillus</taxon>
    </lineage>
</organism>
<protein>
    <submittedName>
        <fullName evidence="2">Uncharacterized protein</fullName>
    </submittedName>
</protein>
<keyword evidence="3" id="KW-1185">Reference proteome</keyword>
<feature type="transmembrane region" description="Helical" evidence="1">
    <location>
        <begin position="52"/>
        <end position="79"/>
    </location>
</feature>
<keyword evidence="1" id="KW-0812">Transmembrane</keyword>
<keyword evidence="1" id="KW-1133">Transmembrane helix</keyword>
<name>A0A1B2I3S7_9BACT</name>